<feature type="domain" description="NlpC/P60" evidence="5">
    <location>
        <begin position="49"/>
        <end position="165"/>
    </location>
</feature>
<dbReference type="Pfam" id="PF00877">
    <property type="entry name" value="NLPC_P60"/>
    <property type="match status" value="1"/>
</dbReference>
<keyword evidence="2" id="KW-0645">Protease</keyword>
<evidence type="ECO:0000256" key="1">
    <source>
        <dbReference type="ARBA" id="ARBA00007074"/>
    </source>
</evidence>
<evidence type="ECO:0000313" key="7">
    <source>
        <dbReference type="Proteomes" id="UP000635245"/>
    </source>
</evidence>
<gene>
    <name evidence="6" type="ORF">JHE00_18780</name>
</gene>
<dbReference type="PANTHER" id="PTHR47053">
    <property type="entry name" value="MUREIN DD-ENDOPEPTIDASE MEPH-RELATED"/>
    <property type="match status" value="1"/>
</dbReference>
<dbReference type="InterPro" id="IPR038765">
    <property type="entry name" value="Papain-like_cys_pep_sf"/>
</dbReference>
<dbReference type="InterPro" id="IPR000064">
    <property type="entry name" value="NLP_P60_dom"/>
</dbReference>
<reference evidence="6" key="1">
    <citation type="submission" date="2020-12" db="EMBL/GenBank/DDBJ databases">
        <title>Prauserella sp. ASG 168, a novel actinomycete isolated from cave rock.</title>
        <authorList>
            <person name="Suriyachadkun C."/>
        </authorList>
    </citation>
    <scope>NUCLEOTIDE SEQUENCE</scope>
    <source>
        <strain evidence="6">ASG 168</strain>
    </source>
</reference>
<organism evidence="6 7">
    <name type="scientific">Prauserella cavernicola</name>
    <dbReference type="NCBI Taxonomy" id="2800127"/>
    <lineage>
        <taxon>Bacteria</taxon>
        <taxon>Bacillati</taxon>
        <taxon>Actinomycetota</taxon>
        <taxon>Actinomycetes</taxon>
        <taxon>Pseudonocardiales</taxon>
        <taxon>Pseudonocardiaceae</taxon>
        <taxon>Prauserella</taxon>
    </lineage>
</organism>
<dbReference type="GO" id="GO:0008234">
    <property type="term" value="F:cysteine-type peptidase activity"/>
    <property type="evidence" value="ECO:0007669"/>
    <property type="project" value="UniProtKB-KW"/>
</dbReference>
<sequence length="165" mass="17771">MSRTVETNADGVASISANIERTSHWRINYRGDEIHDPSLSAERTVEAHKPVSQRILDVAAGQSGKPYSYGSTGPDSFDCSGFTKYVHGKVGIQLPRTSGDQQSTVPAVAKGDKLPGDLLFFTDGGSVYHAGVYAGGNQMWAAPESGDVVRKQEIYTDSYTVGRAW</sequence>
<protein>
    <submittedName>
        <fullName evidence="6">C40 family peptidase</fullName>
    </submittedName>
</protein>
<dbReference type="GO" id="GO:0006508">
    <property type="term" value="P:proteolysis"/>
    <property type="evidence" value="ECO:0007669"/>
    <property type="project" value="UniProtKB-KW"/>
</dbReference>
<keyword evidence="7" id="KW-1185">Reference proteome</keyword>
<evidence type="ECO:0000313" key="6">
    <source>
        <dbReference type="EMBL" id="MBK1786380.1"/>
    </source>
</evidence>
<dbReference type="Proteomes" id="UP000635245">
    <property type="component" value="Unassembled WGS sequence"/>
</dbReference>
<accession>A0A934QTT3</accession>
<name>A0A934QTT3_9PSEU</name>
<dbReference type="SUPFAM" id="SSF54001">
    <property type="entry name" value="Cysteine proteinases"/>
    <property type="match status" value="1"/>
</dbReference>
<dbReference type="InterPro" id="IPR051202">
    <property type="entry name" value="Peptidase_C40"/>
</dbReference>
<keyword evidence="4" id="KW-0788">Thiol protease</keyword>
<evidence type="ECO:0000256" key="4">
    <source>
        <dbReference type="ARBA" id="ARBA00022807"/>
    </source>
</evidence>
<keyword evidence="3" id="KW-0378">Hydrolase</keyword>
<dbReference type="PANTHER" id="PTHR47053:SF1">
    <property type="entry name" value="MUREIN DD-ENDOPEPTIDASE MEPH-RELATED"/>
    <property type="match status" value="1"/>
</dbReference>
<comment type="caution">
    <text evidence="6">The sequence shown here is derived from an EMBL/GenBank/DDBJ whole genome shotgun (WGS) entry which is preliminary data.</text>
</comment>
<dbReference type="Gene3D" id="3.90.1720.10">
    <property type="entry name" value="endopeptidase domain like (from Nostoc punctiforme)"/>
    <property type="match status" value="1"/>
</dbReference>
<dbReference type="AlphaFoldDB" id="A0A934QTT3"/>
<dbReference type="PROSITE" id="PS51935">
    <property type="entry name" value="NLPC_P60"/>
    <property type="match status" value="1"/>
</dbReference>
<proteinExistence type="inferred from homology"/>
<comment type="similarity">
    <text evidence="1">Belongs to the peptidase C40 family.</text>
</comment>
<evidence type="ECO:0000256" key="2">
    <source>
        <dbReference type="ARBA" id="ARBA00022670"/>
    </source>
</evidence>
<evidence type="ECO:0000256" key="3">
    <source>
        <dbReference type="ARBA" id="ARBA00022801"/>
    </source>
</evidence>
<evidence type="ECO:0000259" key="5">
    <source>
        <dbReference type="PROSITE" id="PS51935"/>
    </source>
</evidence>
<dbReference type="EMBL" id="JAENJH010000004">
    <property type="protein sequence ID" value="MBK1786380.1"/>
    <property type="molecule type" value="Genomic_DNA"/>
</dbReference>